<gene>
    <name evidence="1" type="ORF">BTMF_LOCUS1215</name>
</gene>
<name>A0A0R3Q6D2_9BILA</name>
<proteinExistence type="predicted"/>
<organism evidence="3">
    <name type="scientific">Brugia timori</name>
    <dbReference type="NCBI Taxonomy" id="42155"/>
    <lineage>
        <taxon>Eukaryota</taxon>
        <taxon>Metazoa</taxon>
        <taxon>Ecdysozoa</taxon>
        <taxon>Nematoda</taxon>
        <taxon>Chromadorea</taxon>
        <taxon>Rhabditida</taxon>
        <taxon>Spirurina</taxon>
        <taxon>Spiruromorpha</taxon>
        <taxon>Filarioidea</taxon>
        <taxon>Onchocercidae</taxon>
        <taxon>Brugia</taxon>
    </lineage>
</organism>
<dbReference type="Proteomes" id="UP000280834">
    <property type="component" value="Unassembled WGS sequence"/>
</dbReference>
<dbReference type="STRING" id="42155.A0A0R3Q6D2"/>
<accession>A0A0R3Q6D2</accession>
<protein>
    <submittedName>
        <fullName evidence="3">AGC-kinase C-terminal domain-containing protein</fullName>
    </submittedName>
</protein>
<reference evidence="1 2" key="2">
    <citation type="submission" date="2018-11" db="EMBL/GenBank/DDBJ databases">
        <authorList>
            <consortium name="Pathogen Informatics"/>
        </authorList>
    </citation>
    <scope>NUCLEOTIDE SEQUENCE [LARGE SCALE GENOMIC DNA]</scope>
</reference>
<keyword evidence="2" id="KW-1185">Reference proteome</keyword>
<reference evidence="3" key="1">
    <citation type="submission" date="2017-02" db="UniProtKB">
        <authorList>
            <consortium name="WormBaseParasite"/>
        </authorList>
    </citation>
    <scope>IDENTIFICATION</scope>
</reference>
<dbReference type="WBParaSite" id="BTMF_0000188301-mRNA-1">
    <property type="protein sequence ID" value="BTMF_0000188301-mRNA-1"/>
    <property type="gene ID" value="BTMF_0000188301"/>
</dbReference>
<evidence type="ECO:0000313" key="2">
    <source>
        <dbReference type="Proteomes" id="UP000280834"/>
    </source>
</evidence>
<evidence type="ECO:0000313" key="1">
    <source>
        <dbReference type="EMBL" id="VDO09703.1"/>
    </source>
</evidence>
<dbReference type="EMBL" id="UZAG01000843">
    <property type="protein sequence ID" value="VDO09703.1"/>
    <property type="molecule type" value="Genomic_DNA"/>
</dbReference>
<sequence length="102" mass="11978">MVKYAYELHILPLFYTFDLNPCTHISTSKIQKLLNNGFNDGLICNKPEDPIEFLESSLSKVRQNPSFEYKWDSFVDKKVLQEYDQPSVTSGKYRPKDKENRP</sequence>
<evidence type="ECO:0000313" key="3">
    <source>
        <dbReference type="WBParaSite" id="BTMF_0000188301-mRNA-1"/>
    </source>
</evidence>
<dbReference type="AlphaFoldDB" id="A0A0R3Q6D2"/>